<feature type="transmembrane region" description="Helical" evidence="1">
    <location>
        <begin position="185"/>
        <end position="203"/>
    </location>
</feature>
<dbReference type="EMBL" id="JAFKDB010000019">
    <property type="protein sequence ID" value="MBN7771018.1"/>
    <property type="molecule type" value="Genomic_DNA"/>
</dbReference>
<feature type="transmembrane region" description="Helical" evidence="1">
    <location>
        <begin position="379"/>
        <end position="398"/>
    </location>
</feature>
<feature type="transmembrane region" description="Helical" evidence="1">
    <location>
        <begin position="235"/>
        <end position="251"/>
    </location>
</feature>
<dbReference type="InterPro" id="IPR014600">
    <property type="entry name" value="UCP035905_mem"/>
</dbReference>
<evidence type="ECO:0000256" key="1">
    <source>
        <dbReference type="SAM" id="Phobius"/>
    </source>
</evidence>
<evidence type="ECO:0000313" key="3">
    <source>
        <dbReference type="Proteomes" id="UP000664344"/>
    </source>
</evidence>
<feature type="transmembrane region" description="Helical" evidence="1">
    <location>
        <begin position="471"/>
        <end position="490"/>
    </location>
</feature>
<feature type="transmembrane region" description="Helical" evidence="1">
    <location>
        <begin position="803"/>
        <end position="821"/>
    </location>
</feature>
<feature type="transmembrane region" description="Helical" evidence="1">
    <location>
        <begin position="124"/>
        <end position="150"/>
    </location>
</feature>
<feature type="transmembrane region" description="Helical" evidence="1">
    <location>
        <begin position="335"/>
        <end position="351"/>
    </location>
</feature>
<feature type="transmembrane region" description="Helical" evidence="1">
    <location>
        <begin position="357"/>
        <end position="372"/>
    </location>
</feature>
<feature type="transmembrane region" description="Helical" evidence="1">
    <location>
        <begin position="449"/>
        <end position="465"/>
    </location>
</feature>
<dbReference type="Pfam" id="PF10101">
    <property type="entry name" value="DUF2339"/>
    <property type="match status" value="1"/>
</dbReference>
<comment type="caution">
    <text evidence="2">The sequence shown here is derived from an EMBL/GenBank/DDBJ whole genome shotgun (WGS) entry which is preliminary data.</text>
</comment>
<feature type="transmembrane region" description="Helical" evidence="1">
    <location>
        <begin position="418"/>
        <end position="437"/>
    </location>
</feature>
<keyword evidence="3" id="KW-1185">Reference proteome</keyword>
<organism evidence="2 3">
    <name type="scientific">Marinobacter daepoensis</name>
    <dbReference type="NCBI Taxonomy" id="262077"/>
    <lineage>
        <taxon>Bacteria</taxon>
        <taxon>Pseudomonadati</taxon>
        <taxon>Pseudomonadota</taxon>
        <taxon>Gammaproteobacteria</taxon>
        <taxon>Pseudomonadales</taxon>
        <taxon>Marinobacteraceae</taxon>
        <taxon>Marinobacter</taxon>
    </lineage>
</organism>
<feature type="transmembrane region" description="Helical" evidence="1">
    <location>
        <begin position="502"/>
        <end position="520"/>
    </location>
</feature>
<dbReference type="RefSeq" id="WP_206557955.1">
    <property type="nucleotide sequence ID" value="NZ_JAFKDB010000019.1"/>
</dbReference>
<feature type="transmembrane region" description="Helical" evidence="1">
    <location>
        <begin position="156"/>
        <end position="173"/>
    </location>
</feature>
<dbReference type="PIRSF" id="PIRSF035905">
    <property type="entry name" value="UCP035905_mp"/>
    <property type="match status" value="1"/>
</dbReference>
<feature type="transmembrane region" description="Helical" evidence="1">
    <location>
        <begin position="610"/>
        <end position="627"/>
    </location>
</feature>
<feature type="transmembrane region" description="Helical" evidence="1">
    <location>
        <begin position="549"/>
        <end position="569"/>
    </location>
</feature>
<feature type="transmembrane region" description="Helical" evidence="1">
    <location>
        <begin position="639"/>
        <end position="657"/>
    </location>
</feature>
<reference evidence="2 3" key="1">
    <citation type="submission" date="2021-02" db="EMBL/GenBank/DDBJ databases">
        <title>PHA producing bacteria isolated from coastal sediment in Guangdong, Shenzhen.</title>
        <authorList>
            <person name="Zheng W."/>
            <person name="Yu S."/>
            <person name="Huang Y."/>
        </authorList>
    </citation>
    <scope>NUCLEOTIDE SEQUENCE [LARGE SCALE GENOMIC DNA]</scope>
    <source>
        <strain evidence="2 3">TN21-5</strain>
    </source>
</reference>
<dbReference type="Proteomes" id="UP000664344">
    <property type="component" value="Unassembled WGS sequence"/>
</dbReference>
<accession>A0ABS3BGQ3</accession>
<feature type="transmembrane region" description="Helical" evidence="1">
    <location>
        <begin position="209"/>
        <end position="228"/>
    </location>
</feature>
<feature type="transmembrane region" description="Helical" evidence="1">
    <location>
        <begin position="704"/>
        <end position="723"/>
    </location>
</feature>
<feature type="transmembrane region" description="Helical" evidence="1">
    <location>
        <begin position="307"/>
        <end position="323"/>
    </location>
</feature>
<sequence>MEELFYLLIAAVVLLVPVGSFLGFLAFLQKSKLTSRIDELAREVAELRAGGAVSIPVDEEREDAQVPGQAREGVEPVPVETVAAFEVPPEPDLGNLQPKAAMATGVDQSESLESRLLAALKANWMVWLGALSVSLAGIFMVSHSISAGLIGPLQQLLLAVLTGCALHTGAEYLRRRHKGSDQVFAALAGGGSVTLYAALLAGVHHYGLIGPLAALTGLAIVSLATMVLALVHGPLLAIMGLSGAYLVPLLVGGEGGSAAFVLSYSTVITLSSLLLMNYVYRPWLWYGTLAGAGLWWLLVAMAGSNSLAIACYLPVLFLLFSSLPGGDRLASERRREAMGAVLVAWGLSIGWQPVEDPVFLAWTLILPFAILVPQSRQGLWYLPWAAVLATVAGWLVFSGSGYSDTLFVPLAADFHSNYLLYLMVAAVVVVLAGLWQWRTQLQSRRWPSLVLVSPVIWFTLGWLLIEGGEASGPWALMALLGAGVYGALAWLMQRHQDYRSGLVWAILAAHGCYSLAIVMWLQNASLTLALSAQFVSLVWLGRRYQAPELFLVLKALMAIVVARLTFNPWLQEYGSEQHWSFWTYGGTALFAAMATWLARGLPVRPWLEAVSLHLLVLFLGAELRYWLYNGDIFVHEYGLVEAAINTLLWGALSVVYVHRARVAGSLVWLYRMLAMVLLVMSALSYLVVVLVHNPWWAAGVIGDTPVFNMLLLGFGAPVVLALVNSQFSDLVPRRWFLCVALGAFGLFTLLEIRQLWQGSQMLIGSGMTEGELYTYSVVGMLYAIIAILWSTRNGSLLLHKSGMILLGLVIGKIFLIDMAGLQGLWRVAAFMGLGLALLGLAWMYRKTSAPRGSGESPPDTEYI</sequence>
<keyword evidence="1" id="KW-0472">Membrane</keyword>
<protein>
    <submittedName>
        <fullName evidence="2">DUF2339 domain-containing protein</fullName>
    </submittedName>
</protein>
<dbReference type="PANTHER" id="PTHR38434:SF1">
    <property type="entry name" value="BLL2549 PROTEIN"/>
    <property type="match status" value="1"/>
</dbReference>
<feature type="transmembrane region" description="Helical" evidence="1">
    <location>
        <begin position="257"/>
        <end position="276"/>
    </location>
</feature>
<keyword evidence="1" id="KW-1133">Transmembrane helix</keyword>
<feature type="transmembrane region" description="Helical" evidence="1">
    <location>
        <begin position="526"/>
        <end position="542"/>
    </location>
</feature>
<dbReference type="PANTHER" id="PTHR38434">
    <property type="entry name" value="BLL2549 PROTEIN"/>
    <property type="match status" value="1"/>
</dbReference>
<feature type="transmembrane region" description="Helical" evidence="1">
    <location>
        <begin position="581"/>
        <end position="598"/>
    </location>
</feature>
<feature type="transmembrane region" description="Helical" evidence="1">
    <location>
        <begin position="283"/>
        <end position="301"/>
    </location>
</feature>
<feature type="transmembrane region" description="Helical" evidence="1">
    <location>
        <begin position="827"/>
        <end position="844"/>
    </location>
</feature>
<gene>
    <name evidence="2" type="ORF">JYP53_14020</name>
</gene>
<proteinExistence type="predicted"/>
<feature type="transmembrane region" description="Helical" evidence="1">
    <location>
        <begin position="772"/>
        <end position="791"/>
    </location>
</feature>
<name>A0ABS3BGQ3_9GAMM</name>
<keyword evidence="1" id="KW-0812">Transmembrane</keyword>
<feature type="transmembrane region" description="Helical" evidence="1">
    <location>
        <begin position="669"/>
        <end position="692"/>
    </location>
</feature>
<feature type="transmembrane region" description="Helical" evidence="1">
    <location>
        <begin position="6"/>
        <end position="28"/>
    </location>
</feature>
<evidence type="ECO:0000313" key="2">
    <source>
        <dbReference type="EMBL" id="MBN7771018.1"/>
    </source>
</evidence>
<dbReference type="InterPro" id="IPR019286">
    <property type="entry name" value="DUF2339_TM"/>
</dbReference>
<feature type="transmembrane region" description="Helical" evidence="1">
    <location>
        <begin position="735"/>
        <end position="752"/>
    </location>
</feature>